<keyword evidence="3" id="KW-1185">Reference proteome</keyword>
<dbReference type="STRING" id="858893.H6CBE4"/>
<name>H6CBE4_EXODN</name>
<feature type="region of interest" description="Disordered" evidence="1">
    <location>
        <begin position="279"/>
        <end position="305"/>
    </location>
</feature>
<feature type="region of interest" description="Disordered" evidence="1">
    <location>
        <begin position="333"/>
        <end position="365"/>
    </location>
</feature>
<dbReference type="VEuPathDB" id="FungiDB:HMPREF1120_09029"/>
<feature type="region of interest" description="Disordered" evidence="1">
    <location>
        <begin position="594"/>
        <end position="689"/>
    </location>
</feature>
<reference evidence="2" key="1">
    <citation type="submission" date="2011-07" db="EMBL/GenBank/DDBJ databases">
        <title>The Genome Sequence of Exophiala (Wangiella) dermatitidis NIH/UT8656.</title>
        <authorList>
            <consortium name="The Broad Institute Genome Sequencing Platform"/>
            <person name="Cuomo C."/>
            <person name="Wang Z."/>
            <person name="Hunicke-Smith S."/>
            <person name="Szanislo P.J."/>
            <person name="Earl A."/>
            <person name="Young S.K."/>
            <person name="Zeng Q."/>
            <person name="Gargeya S."/>
            <person name="Fitzgerald M."/>
            <person name="Haas B."/>
            <person name="Abouelleil A."/>
            <person name="Alvarado L."/>
            <person name="Arachchi H.M."/>
            <person name="Berlin A."/>
            <person name="Brown A."/>
            <person name="Chapman S.B."/>
            <person name="Chen Z."/>
            <person name="Dunbar C."/>
            <person name="Freedman E."/>
            <person name="Gearin G."/>
            <person name="Gellesch M."/>
            <person name="Goldberg J."/>
            <person name="Griggs A."/>
            <person name="Gujja S."/>
            <person name="Heiman D."/>
            <person name="Howarth C."/>
            <person name="Larson L."/>
            <person name="Lui A."/>
            <person name="MacDonald P.J.P."/>
            <person name="Montmayeur A."/>
            <person name="Murphy C."/>
            <person name="Neiman D."/>
            <person name="Pearson M."/>
            <person name="Priest M."/>
            <person name="Roberts A."/>
            <person name="Saif S."/>
            <person name="Shea T."/>
            <person name="Shenoy N."/>
            <person name="Sisk P."/>
            <person name="Stolte C."/>
            <person name="Sykes S."/>
            <person name="Wortman J."/>
            <person name="Nusbaum C."/>
            <person name="Birren B."/>
        </authorList>
    </citation>
    <scope>NUCLEOTIDE SEQUENCE</scope>
    <source>
        <strain evidence="2">NIH/UT8656</strain>
    </source>
</reference>
<evidence type="ECO:0000313" key="3">
    <source>
        <dbReference type="Proteomes" id="UP000007304"/>
    </source>
</evidence>
<feature type="region of interest" description="Disordered" evidence="1">
    <location>
        <begin position="515"/>
        <end position="552"/>
    </location>
</feature>
<gene>
    <name evidence="2" type="ORF">HMPREF1120_09029</name>
</gene>
<feature type="compositionally biased region" description="Low complexity" evidence="1">
    <location>
        <begin position="88"/>
        <end position="116"/>
    </location>
</feature>
<feature type="compositionally biased region" description="Low complexity" evidence="1">
    <location>
        <begin position="606"/>
        <end position="664"/>
    </location>
</feature>
<dbReference type="GeneID" id="20313668"/>
<evidence type="ECO:0000256" key="1">
    <source>
        <dbReference type="SAM" id="MobiDB-lite"/>
    </source>
</evidence>
<protein>
    <submittedName>
        <fullName evidence="2">Uncharacterized protein</fullName>
    </submittedName>
</protein>
<dbReference type="EMBL" id="JH226137">
    <property type="protein sequence ID" value="EHY61091.1"/>
    <property type="molecule type" value="Genomic_DNA"/>
</dbReference>
<dbReference type="Proteomes" id="UP000007304">
    <property type="component" value="Unassembled WGS sequence"/>
</dbReference>
<sequence length="729" mass="79943">MVPPLLTATVDTVQDRHLTREEIDRLEANGLVQSANPTDHGDVDGKIKVSALVLGPPRPSSSVTDPQGDENGPNSYSEPTTTAHPKPSSIFTSTSNSDSTLNSNSSSAWTSNSDLSVPTSQLQSRPSATVRPLNFKPQAELAATFFDLPTNPSSVAALEFLGFTSSIARAIYDDWLEQDQDHEELIAHVYKYVETRISDHTKSIGRPMASHDVHHDSQSMKETMHRFGLGQEFQDALTDERFADIFWTESLHAWVKDTLWARYASLVRLLGRVKRCAGESSRRRRDNLSTETTDGDGDASGSRDAAAATHMTLEEYGLPSNYVCILQKEQNCNSDSNDNDNGSPNNGNNNSTRNGNGNRAKESIPLPPVLPDHIVLYKGKAAPPKPFIRDLDGSIDMAVLASSPGGDFNHNAQAHYWTPDREVAEKYRGWAARRCPYGETWVIRIQISKKFIETLNVEELWLSDYEDEDGDGNATANGQKVSGSAWKEYVWHCKNQITPPEEKFGWLWKQKSREEEKHATTTTAQDSDRKGKGDAAGDGESNGNDNDNSNSNSQEAVVDVIKGHMCTGVAVAKPVSVIRKEEVHTEITEDFALRVTDGAGGDEETATATTVTSTTTSGPNSESGSGPTSSSETTTTTTDTTTTSDSKLTRTTTRTKTSTTTTTSTDDDETYHDEPNGTKNQNGKVKAKSKTRKAVQWVFMRDETIRRLAEEIRGKVHIDIYGPTAMGEQ</sequence>
<feature type="compositionally biased region" description="Basic and acidic residues" evidence="1">
    <location>
        <begin position="526"/>
        <end position="535"/>
    </location>
</feature>
<evidence type="ECO:0000313" key="2">
    <source>
        <dbReference type="EMBL" id="EHY61091.1"/>
    </source>
</evidence>
<accession>H6CBE4</accession>
<feature type="compositionally biased region" description="Low complexity" evidence="1">
    <location>
        <begin position="538"/>
        <end position="552"/>
    </location>
</feature>
<feature type="region of interest" description="Disordered" evidence="1">
    <location>
        <begin position="53"/>
        <end position="131"/>
    </location>
</feature>
<dbReference type="InParanoid" id="H6CBE4"/>
<dbReference type="RefSeq" id="XP_009161552.1">
    <property type="nucleotide sequence ID" value="XM_009163304.1"/>
</dbReference>
<feature type="compositionally biased region" description="Polar residues" evidence="1">
    <location>
        <begin position="117"/>
        <end position="127"/>
    </location>
</feature>
<proteinExistence type="predicted"/>
<dbReference type="HOGENOM" id="CLU_379934_0_0_1"/>
<dbReference type="AlphaFoldDB" id="H6CBE4"/>
<organism evidence="2 3">
    <name type="scientific">Exophiala dermatitidis (strain ATCC 34100 / CBS 525.76 / NIH/UT8656)</name>
    <name type="common">Black yeast</name>
    <name type="synonym">Wangiella dermatitidis</name>
    <dbReference type="NCBI Taxonomy" id="858893"/>
    <lineage>
        <taxon>Eukaryota</taxon>
        <taxon>Fungi</taxon>
        <taxon>Dikarya</taxon>
        <taxon>Ascomycota</taxon>
        <taxon>Pezizomycotina</taxon>
        <taxon>Eurotiomycetes</taxon>
        <taxon>Chaetothyriomycetidae</taxon>
        <taxon>Chaetothyriales</taxon>
        <taxon>Herpotrichiellaceae</taxon>
        <taxon>Exophiala</taxon>
    </lineage>
</organism>
<feature type="compositionally biased region" description="Polar residues" evidence="1">
    <location>
        <begin position="72"/>
        <end position="83"/>
    </location>
</feature>
<feature type="compositionally biased region" description="Low complexity" evidence="1">
    <location>
        <begin position="333"/>
        <end position="358"/>
    </location>
</feature>